<organism evidence="1 2">
    <name type="scientific">Neisseria sicca VK64</name>
    <dbReference type="NCBI Taxonomy" id="1095748"/>
    <lineage>
        <taxon>Bacteria</taxon>
        <taxon>Pseudomonadati</taxon>
        <taxon>Pseudomonadota</taxon>
        <taxon>Betaproteobacteria</taxon>
        <taxon>Neisseriales</taxon>
        <taxon>Neisseriaceae</taxon>
        <taxon>Neisseria</taxon>
    </lineage>
</organism>
<protein>
    <submittedName>
        <fullName evidence="1">Uncharacterized protein</fullName>
    </submittedName>
</protein>
<accession>I2NS67</accession>
<evidence type="ECO:0000313" key="1">
    <source>
        <dbReference type="EMBL" id="EIG28678.1"/>
    </source>
</evidence>
<proteinExistence type="predicted"/>
<gene>
    <name evidence="1" type="ORF">HMPREF1051_0387</name>
</gene>
<reference evidence="1 2" key="1">
    <citation type="submission" date="2012-04" db="EMBL/GenBank/DDBJ databases">
        <authorList>
            <person name="Harkins D.M."/>
            <person name="Madupu R."/>
            <person name="Durkin A.S."/>
            <person name="Torralba M."/>
            <person name="Methe B."/>
            <person name="Sutton G.G."/>
            <person name="Nelson K.E."/>
        </authorList>
    </citation>
    <scope>NUCLEOTIDE SEQUENCE [LARGE SCALE GENOMIC DNA]</scope>
    <source>
        <strain evidence="1 2">VK64</strain>
    </source>
</reference>
<dbReference type="EMBL" id="AJMT01000100">
    <property type="protein sequence ID" value="EIG28678.1"/>
    <property type="molecule type" value="Genomic_DNA"/>
</dbReference>
<sequence length="58" mass="6774">MCRFAGRLVPKNFRQNTHSVFLNVLVYARLTAFLHNRTAANRARKILSQPFSDDLHYP</sequence>
<dbReference type="Proteomes" id="UP000004473">
    <property type="component" value="Unassembled WGS sequence"/>
</dbReference>
<evidence type="ECO:0000313" key="2">
    <source>
        <dbReference type="Proteomes" id="UP000004473"/>
    </source>
</evidence>
<comment type="caution">
    <text evidence="1">The sequence shown here is derived from an EMBL/GenBank/DDBJ whole genome shotgun (WGS) entry which is preliminary data.</text>
</comment>
<name>I2NS67_NEISI</name>
<dbReference type="AlphaFoldDB" id="I2NS67"/>